<dbReference type="EMBL" id="BART01039622">
    <property type="protein sequence ID" value="GAH21974.1"/>
    <property type="molecule type" value="Genomic_DNA"/>
</dbReference>
<name>X1EXV3_9ZZZZ</name>
<evidence type="ECO:0000256" key="1">
    <source>
        <dbReference type="SAM" id="MobiDB-lite"/>
    </source>
</evidence>
<sequence length="80" mass="8779">CMACHDAEGLEVGPHPDEEMGGLWVTQLTSVGRGGPTTEYMKSHSPQWQVNCDRCHFEENPWELVVLTAAGEVPEEEAAP</sequence>
<protein>
    <submittedName>
        <fullName evidence="2">Uncharacterized protein</fullName>
    </submittedName>
</protein>
<dbReference type="AlphaFoldDB" id="X1EXV3"/>
<proteinExistence type="predicted"/>
<feature type="region of interest" description="Disordered" evidence="1">
    <location>
        <begin position="1"/>
        <end position="20"/>
    </location>
</feature>
<organism evidence="2">
    <name type="scientific">marine sediment metagenome</name>
    <dbReference type="NCBI Taxonomy" id="412755"/>
    <lineage>
        <taxon>unclassified sequences</taxon>
        <taxon>metagenomes</taxon>
        <taxon>ecological metagenomes</taxon>
    </lineage>
</organism>
<gene>
    <name evidence="2" type="ORF">S01H4_65009</name>
</gene>
<feature type="compositionally biased region" description="Basic and acidic residues" evidence="1">
    <location>
        <begin position="1"/>
        <end position="18"/>
    </location>
</feature>
<comment type="caution">
    <text evidence="2">The sequence shown here is derived from an EMBL/GenBank/DDBJ whole genome shotgun (WGS) entry which is preliminary data.</text>
</comment>
<reference evidence="2" key="1">
    <citation type="journal article" date="2014" name="Front. Microbiol.">
        <title>High frequency of phylogenetically diverse reductive dehalogenase-homologous genes in deep subseafloor sedimentary metagenomes.</title>
        <authorList>
            <person name="Kawai M."/>
            <person name="Futagami T."/>
            <person name="Toyoda A."/>
            <person name="Takaki Y."/>
            <person name="Nishi S."/>
            <person name="Hori S."/>
            <person name="Arai W."/>
            <person name="Tsubouchi T."/>
            <person name="Morono Y."/>
            <person name="Uchiyama I."/>
            <person name="Ito T."/>
            <person name="Fujiyama A."/>
            <person name="Inagaki F."/>
            <person name="Takami H."/>
        </authorList>
    </citation>
    <scope>NUCLEOTIDE SEQUENCE</scope>
    <source>
        <strain evidence="2">Expedition CK06-06</strain>
    </source>
</reference>
<evidence type="ECO:0000313" key="2">
    <source>
        <dbReference type="EMBL" id="GAH21974.1"/>
    </source>
</evidence>
<feature type="non-terminal residue" evidence="2">
    <location>
        <position position="1"/>
    </location>
</feature>
<accession>X1EXV3</accession>